<dbReference type="SUPFAM" id="SSF55957">
    <property type="entry name" value="Phosphoglucomutase, C-terminal domain"/>
    <property type="match status" value="1"/>
</dbReference>
<dbReference type="Pfam" id="PF02878">
    <property type="entry name" value="PGM_PMM_I"/>
    <property type="match status" value="1"/>
</dbReference>
<dbReference type="PANTHER" id="PTHR42946:SF1">
    <property type="entry name" value="PHOSPHOGLUCOMUTASE (ALPHA-D-GLUCOSE-1,6-BISPHOSPHATE-DEPENDENT)"/>
    <property type="match status" value="1"/>
</dbReference>
<dbReference type="SUPFAM" id="SSF53738">
    <property type="entry name" value="Phosphoglucomutase, first 3 domains"/>
    <property type="match status" value="3"/>
</dbReference>
<evidence type="ECO:0000259" key="7">
    <source>
        <dbReference type="Pfam" id="PF00408"/>
    </source>
</evidence>
<evidence type="ECO:0000259" key="8">
    <source>
        <dbReference type="Pfam" id="PF02878"/>
    </source>
</evidence>
<comment type="catalytic activity">
    <reaction evidence="6">
        <text>alpha-D-glucosamine 1-phosphate = D-glucosamine 6-phosphate</text>
        <dbReference type="Rhea" id="RHEA:23424"/>
        <dbReference type="ChEBI" id="CHEBI:58516"/>
        <dbReference type="ChEBI" id="CHEBI:58725"/>
        <dbReference type="EC" id="5.4.2.10"/>
    </reaction>
</comment>
<dbReference type="FunFam" id="3.40.120.10:FF:000003">
    <property type="entry name" value="Phosphoglucosamine mutase"/>
    <property type="match status" value="1"/>
</dbReference>
<evidence type="ECO:0000256" key="5">
    <source>
        <dbReference type="ARBA" id="ARBA00023235"/>
    </source>
</evidence>
<evidence type="ECO:0000313" key="11">
    <source>
        <dbReference type="EMBL" id="PCI81199.1"/>
    </source>
</evidence>
<evidence type="ECO:0000313" key="12">
    <source>
        <dbReference type="Proteomes" id="UP000218767"/>
    </source>
</evidence>
<feature type="binding site" description="via phosphate group" evidence="6">
    <location>
        <position position="106"/>
    </location>
    <ligand>
        <name>Mg(2+)</name>
        <dbReference type="ChEBI" id="CHEBI:18420"/>
    </ligand>
</feature>
<dbReference type="EC" id="5.4.2.10" evidence="6"/>
<feature type="domain" description="Alpha-D-phosphohexomutase alpha/beta/alpha" evidence="9">
    <location>
        <begin position="161"/>
        <end position="258"/>
    </location>
</feature>
<dbReference type="InterPro" id="IPR005841">
    <property type="entry name" value="Alpha-D-phosphohexomutase_SF"/>
</dbReference>
<dbReference type="InterPro" id="IPR005844">
    <property type="entry name" value="A-D-PHexomutase_a/b/a-I"/>
</dbReference>
<sequence>MTTREKQYFGTDGIRGAVGTSPITPDFMLKLGWAAGTVFAKKGGARNKILIGKDTRISGYMFEAALEAGVTAAGVDINLLGPMPTPAIAYLTRTLRAQAGIVISASHNSFQDNGIKFFAGDGSKLPDDIEFAIEEQLSKSISTVSPQSLGKASRVTDAAGRYIEFCKSRIDTDLKFTGLKIVVDCAHGSTYHIAPSVFEELGASVTAIGVSPDGLNINEDSGSTSPARLVETVLQEEADIGIAFDGDGDRVVMVDHLGNVVDGDEILYVIARDRRRQNIDFGGVVGTSMSNLGLEQALDSLDIAFARSAVGDRYVMRELLKRGWSLGGESSGHIICLDKTTTGDGIVSALQALSAISSSQSSLAELVGKLNKYPQSMVNVRITDSADIAGSDRVQKAVADVESKLGSKGRVLLRPSGTEPVVRVMVEGEDAAEVLKLAEELAEVVEKEVGAAA</sequence>
<dbReference type="GO" id="GO:0000287">
    <property type="term" value="F:magnesium ion binding"/>
    <property type="evidence" value="ECO:0007669"/>
    <property type="project" value="UniProtKB-UniRule"/>
</dbReference>
<dbReference type="Proteomes" id="UP000218767">
    <property type="component" value="Unassembled WGS sequence"/>
</dbReference>
<evidence type="ECO:0000256" key="6">
    <source>
        <dbReference type="HAMAP-Rule" id="MF_01554"/>
    </source>
</evidence>
<dbReference type="NCBIfam" id="NF008139">
    <property type="entry name" value="PRK10887.1"/>
    <property type="match status" value="1"/>
</dbReference>
<evidence type="ECO:0000256" key="1">
    <source>
        <dbReference type="ARBA" id="ARBA00010231"/>
    </source>
</evidence>
<dbReference type="HAMAP" id="MF_01554_B">
    <property type="entry name" value="GlmM_B"/>
    <property type="match status" value="1"/>
</dbReference>
<dbReference type="Pfam" id="PF02880">
    <property type="entry name" value="PGM_PMM_III"/>
    <property type="match status" value="1"/>
</dbReference>
<keyword evidence="5 6" id="KW-0413">Isomerase</keyword>
<evidence type="ECO:0000259" key="10">
    <source>
        <dbReference type="Pfam" id="PF02880"/>
    </source>
</evidence>
<dbReference type="InterPro" id="IPR050060">
    <property type="entry name" value="Phosphoglucosamine_mutase"/>
</dbReference>
<feature type="domain" description="Alpha-D-phosphohexomutase alpha/beta/alpha" evidence="8">
    <location>
        <begin position="6"/>
        <end position="139"/>
    </location>
</feature>
<feature type="domain" description="Alpha-D-phosphohexomutase C-terminal" evidence="7">
    <location>
        <begin position="377"/>
        <end position="443"/>
    </location>
</feature>
<dbReference type="Pfam" id="PF00408">
    <property type="entry name" value="PGM_PMM_IV"/>
    <property type="match status" value="1"/>
</dbReference>
<feature type="modified residue" description="Phosphoserine" evidence="6">
    <location>
        <position position="106"/>
    </location>
</feature>
<evidence type="ECO:0000256" key="3">
    <source>
        <dbReference type="ARBA" id="ARBA00022723"/>
    </source>
</evidence>
<dbReference type="GO" id="GO:0009252">
    <property type="term" value="P:peptidoglycan biosynthetic process"/>
    <property type="evidence" value="ECO:0007669"/>
    <property type="project" value="UniProtKB-ARBA"/>
</dbReference>
<accession>A0A2A4XGD0</accession>
<keyword evidence="2 6" id="KW-0597">Phosphoprotein</keyword>
<comment type="similarity">
    <text evidence="1 6">Belongs to the phosphohexose mutase family.</text>
</comment>
<feature type="binding site" evidence="6">
    <location>
        <position position="245"/>
    </location>
    <ligand>
        <name>Mg(2+)</name>
        <dbReference type="ChEBI" id="CHEBI:18420"/>
    </ligand>
</feature>
<dbReference type="Gene3D" id="3.40.120.10">
    <property type="entry name" value="Alpha-D-Glucose-1,6-Bisphosphate, subunit A, domain 3"/>
    <property type="match status" value="3"/>
</dbReference>
<dbReference type="InterPro" id="IPR005843">
    <property type="entry name" value="A-D-PHexomutase_C"/>
</dbReference>
<dbReference type="InterPro" id="IPR005845">
    <property type="entry name" value="A-D-PHexomutase_a/b/a-II"/>
</dbReference>
<dbReference type="GO" id="GO:0004615">
    <property type="term" value="F:phosphomannomutase activity"/>
    <property type="evidence" value="ECO:0007669"/>
    <property type="project" value="TreeGrafter"/>
</dbReference>
<feature type="binding site" evidence="6">
    <location>
        <position position="247"/>
    </location>
    <ligand>
        <name>Mg(2+)</name>
        <dbReference type="ChEBI" id="CHEBI:18420"/>
    </ligand>
</feature>
<name>A0A2A4XGD0_9GAMM</name>
<evidence type="ECO:0000256" key="2">
    <source>
        <dbReference type="ARBA" id="ARBA00022553"/>
    </source>
</evidence>
<dbReference type="GO" id="GO:0005829">
    <property type="term" value="C:cytosol"/>
    <property type="evidence" value="ECO:0007669"/>
    <property type="project" value="TreeGrafter"/>
</dbReference>
<dbReference type="NCBIfam" id="TIGR01455">
    <property type="entry name" value="glmM"/>
    <property type="match status" value="1"/>
</dbReference>
<evidence type="ECO:0000259" key="9">
    <source>
        <dbReference type="Pfam" id="PF02879"/>
    </source>
</evidence>
<dbReference type="Gene3D" id="3.30.310.50">
    <property type="entry name" value="Alpha-D-phosphohexomutase, C-terminal domain"/>
    <property type="match status" value="1"/>
</dbReference>
<dbReference type="InterPro" id="IPR036900">
    <property type="entry name" value="A-D-PHexomutase_C_sf"/>
</dbReference>
<proteinExistence type="inferred from homology"/>
<dbReference type="EMBL" id="NVUL01000006">
    <property type="protein sequence ID" value="PCI81199.1"/>
    <property type="molecule type" value="Genomic_DNA"/>
</dbReference>
<dbReference type="InterPro" id="IPR005846">
    <property type="entry name" value="A-D-PHexomutase_a/b/a-III"/>
</dbReference>
<dbReference type="GO" id="GO:0008966">
    <property type="term" value="F:phosphoglucosamine mutase activity"/>
    <property type="evidence" value="ECO:0007669"/>
    <property type="project" value="UniProtKB-UniRule"/>
</dbReference>
<comment type="caution">
    <text evidence="11">The sequence shown here is derived from an EMBL/GenBank/DDBJ whole genome shotgun (WGS) entry which is preliminary data.</text>
</comment>
<dbReference type="InterPro" id="IPR006352">
    <property type="entry name" value="GlmM_bact"/>
</dbReference>
<protein>
    <recommendedName>
        <fullName evidence="6">Phosphoglucosamine mutase</fullName>
        <ecNumber evidence="6">5.4.2.10</ecNumber>
    </recommendedName>
</protein>
<dbReference type="Pfam" id="PF02879">
    <property type="entry name" value="PGM_PMM_II"/>
    <property type="match status" value="1"/>
</dbReference>
<dbReference type="CDD" id="cd05802">
    <property type="entry name" value="GlmM"/>
    <property type="match status" value="1"/>
</dbReference>
<reference evidence="12" key="1">
    <citation type="submission" date="2017-08" db="EMBL/GenBank/DDBJ databases">
        <title>A dynamic microbial community with high functional redundancy inhabits the cold, oxic subseafloor aquifer.</title>
        <authorList>
            <person name="Tully B.J."/>
            <person name="Wheat C.G."/>
            <person name="Glazer B.T."/>
            <person name="Huber J.A."/>
        </authorList>
    </citation>
    <scope>NUCLEOTIDE SEQUENCE [LARGE SCALE GENOMIC DNA]</scope>
</reference>
<dbReference type="PANTHER" id="PTHR42946">
    <property type="entry name" value="PHOSPHOHEXOSE MUTASE"/>
    <property type="match status" value="1"/>
</dbReference>
<feature type="binding site" evidence="6">
    <location>
        <position position="249"/>
    </location>
    <ligand>
        <name>Mg(2+)</name>
        <dbReference type="ChEBI" id="CHEBI:18420"/>
    </ligand>
</feature>
<feature type="active site" description="Phosphoserine intermediate" evidence="6">
    <location>
        <position position="106"/>
    </location>
</feature>
<dbReference type="GO" id="GO:0006048">
    <property type="term" value="P:UDP-N-acetylglucosamine biosynthetic process"/>
    <property type="evidence" value="ECO:0007669"/>
    <property type="project" value="TreeGrafter"/>
</dbReference>
<evidence type="ECO:0000256" key="4">
    <source>
        <dbReference type="ARBA" id="ARBA00022842"/>
    </source>
</evidence>
<dbReference type="AlphaFoldDB" id="A0A2A4XGD0"/>
<comment type="PTM">
    <text evidence="6">Activated by phosphorylation.</text>
</comment>
<dbReference type="GO" id="GO:0005975">
    <property type="term" value="P:carbohydrate metabolic process"/>
    <property type="evidence" value="ECO:0007669"/>
    <property type="project" value="InterPro"/>
</dbReference>
<comment type="function">
    <text evidence="6">Catalyzes the conversion of glucosamine-6-phosphate to glucosamine-1-phosphate.</text>
</comment>
<keyword evidence="4 6" id="KW-0460">Magnesium</keyword>
<dbReference type="FunFam" id="3.40.120.10:FF:000001">
    <property type="entry name" value="Phosphoglucosamine mutase"/>
    <property type="match status" value="1"/>
</dbReference>
<gene>
    <name evidence="6" type="primary">glmM</name>
    <name evidence="11" type="ORF">COB20_02215</name>
</gene>
<organism evidence="11 12">
    <name type="scientific">SAR86 cluster bacterium</name>
    <dbReference type="NCBI Taxonomy" id="2030880"/>
    <lineage>
        <taxon>Bacteria</taxon>
        <taxon>Pseudomonadati</taxon>
        <taxon>Pseudomonadota</taxon>
        <taxon>Gammaproteobacteria</taxon>
        <taxon>SAR86 cluster</taxon>
    </lineage>
</organism>
<dbReference type="FunFam" id="3.30.310.50:FF:000001">
    <property type="entry name" value="Phosphoglucosamine mutase"/>
    <property type="match status" value="1"/>
</dbReference>
<feature type="domain" description="Alpha-D-phosphohexomutase alpha/beta/alpha" evidence="10">
    <location>
        <begin position="262"/>
        <end position="372"/>
    </location>
</feature>
<comment type="cofactor">
    <cofactor evidence="6">
        <name>Mg(2+)</name>
        <dbReference type="ChEBI" id="CHEBI:18420"/>
    </cofactor>
    <text evidence="6">Binds 1 Mg(2+) ion per subunit.</text>
</comment>
<dbReference type="InterPro" id="IPR016055">
    <property type="entry name" value="A-D-PHexomutase_a/b/a-I/II/III"/>
</dbReference>
<dbReference type="PRINTS" id="PR00509">
    <property type="entry name" value="PGMPMM"/>
</dbReference>
<keyword evidence="3 6" id="KW-0479">Metal-binding</keyword>